<evidence type="ECO:0000259" key="3">
    <source>
        <dbReference type="Pfam" id="PF14432"/>
    </source>
</evidence>
<feature type="domain" description="DYW" evidence="3">
    <location>
        <begin position="604"/>
        <end position="696"/>
    </location>
</feature>
<feature type="repeat" description="PPR" evidence="2">
    <location>
        <begin position="288"/>
        <end position="322"/>
    </location>
</feature>
<dbReference type="FunFam" id="1.25.40.10:FF:000381">
    <property type="entry name" value="Pentatricopeptide repeat-containing protein"/>
    <property type="match status" value="1"/>
</dbReference>
<dbReference type="GO" id="GO:0009451">
    <property type="term" value="P:RNA modification"/>
    <property type="evidence" value="ECO:0007669"/>
    <property type="project" value="UniProtKB-ARBA"/>
</dbReference>
<dbReference type="SUPFAM" id="SSF48452">
    <property type="entry name" value="TPR-like"/>
    <property type="match status" value="1"/>
</dbReference>
<dbReference type="Pfam" id="PF14432">
    <property type="entry name" value="DYW_deaminase"/>
    <property type="match status" value="1"/>
</dbReference>
<dbReference type="InterPro" id="IPR011990">
    <property type="entry name" value="TPR-like_helical_dom_sf"/>
</dbReference>
<evidence type="ECO:0000256" key="2">
    <source>
        <dbReference type="PROSITE-ProRule" id="PRU00708"/>
    </source>
</evidence>
<dbReference type="InterPro" id="IPR002885">
    <property type="entry name" value="PPR_rpt"/>
</dbReference>
<evidence type="ECO:0000313" key="4">
    <source>
        <dbReference type="EMBL" id="KAL0905476.1"/>
    </source>
</evidence>
<protein>
    <recommendedName>
        <fullName evidence="3">DYW domain-containing protein</fullName>
    </recommendedName>
</protein>
<reference evidence="4 5" key="1">
    <citation type="journal article" date="2024" name="Plant Biotechnol. J.">
        <title>Dendrobium thyrsiflorum genome and its molecular insights into genes involved in important horticultural traits.</title>
        <authorList>
            <person name="Chen B."/>
            <person name="Wang J.Y."/>
            <person name="Zheng P.J."/>
            <person name="Li K.L."/>
            <person name="Liang Y.M."/>
            <person name="Chen X.F."/>
            <person name="Zhang C."/>
            <person name="Zhao X."/>
            <person name="He X."/>
            <person name="Zhang G.Q."/>
            <person name="Liu Z.J."/>
            <person name="Xu Q."/>
        </authorList>
    </citation>
    <scope>NUCLEOTIDE SEQUENCE [LARGE SCALE GENOMIC DNA]</scope>
    <source>
        <strain evidence="4">GZMU011</strain>
    </source>
</reference>
<keyword evidence="1" id="KW-0677">Repeat</keyword>
<name>A0ABD0U0N9_DENTH</name>
<dbReference type="Pfam" id="PF01535">
    <property type="entry name" value="PPR"/>
    <property type="match status" value="4"/>
</dbReference>
<feature type="repeat" description="PPR" evidence="2">
    <location>
        <begin position="185"/>
        <end position="215"/>
    </location>
</feature>
<dbReference type="PANTHER" id="PTHR47926:SF366">
    <property type="entry name" value="PENTATRICOPEPTIDE REPEAT SUPERFAMILY PROTEIN"/>
    <property type="match status" value="1"/>
</dbReference>
<proteinExistence type="predicted"/>
<dbReference type="AlphaFoldDB" id="A0ABD0U0N9"/>
<dbReference type="FunFam" id="1.25.40.10:FF:000366">
    <property type="entry name" value="Pentatricopeptide (PPR) repeat-containing protein"/>
    <property type="match status" value="1"/>
</dbReference>
<feature type="repeat" description="PPR" evidence="2">
    <location>
        <begin position="84"/>
        <end position="118"/>
    </location>
</feature>
<evidence type="ECO:0000313" key="5">
    <source>
        <dbReference type="Proteomes" id="UP001552299"/>
    </source>
</evidence>
<sequence>MICSNITANGESSVMLKELAILAQLIQSYALTGKLQKGKQLHAHLLTSTGISSTFIANHLLNMYAKCGDLTHALSMFDQMPTRNLITWTAMITGFSHNARFLDSLLTFSNMCAAGIQPTQFAFSSAVQAATSLRSLAFGRQLHSLSLKLGYHAELFVGSNLADMYSKCGSLDVACRIFEEIPEKDEVSWTAMIDGYAKNGDFYNALMAFRNILDNENLVADQHVFCSALSACAGLKAGKLGQSIHASVVKSGSSAESAVSNSLTDMYSKAGDMESAVTVVNTFPNGWNVVSCSSLIDGYVEMDHIEEAINTYAESKRRGLYPNEFTFSSLIKACANDAALDQGTQLHAQVIKTSFILDSFVCAVLVDMYGKCGLLFSSSQIFEEIQNPTDITWNSMINVLAQHGCGQEAIEAFDQMVAWHIKPNHVTFVSLLMACSHSGLVEQGLRFFGSMNEAFGVEPRDEHYSCVIDMLGRAGRLDEAEIFIGKMPSEPNAYAWCSLLGACRTHGRKELGELAAEKLMRLEPENSGTHVLLSTIYAGVGQWEDVKAVRRLMKDSGRKKLPGLSWIEVEKKTHVFGAEDLSHPRKDEIYKKMEELLMRIRGEGYVPYTAAVVSKVEESEKERLLRHHSERIAVAFALISSPAGKPIIVKKNLRVCVDCHSAMKLIAKVERRVIIVRDSARFHHFQDGNCSCRDYW</sequence>
<dbReference type="PANTHER" id="PTHR47926">
    <property type="entry name" value="PENTATRICOPEPTIDE REPEAT-CONTAINING PROTEIN"/>
    <property type="match status" value="1"/>
</dbReference>
<dbReference type="InterPro" id="IPR032867">
    <property type="entry name" value="DYW_dom"/>
</dbReference>
<organism evidence="4 5">
    <name type="scientific">Dendrobium thyrsiflorum</name>
    <name type="common">Pinecone-like raceme dendrobium</name>
    <name type="synonym">Orchid</name>
    <dbReference type="NCBI Taxonomy" id="117978"/>
    <lineage>
        <taxon>Eukaryota</taxon>
        <taxon>Viridiplantae</taxon>
        <taxon>Streptophyta</taxon>
        <taxon>Embryophyta</taxon>
        <taxon>Tracheophyta</taxon>
        <taxon>Spermatophyta</taxon>
        <taxon>Magnoliopsida</taxon>
        <taxon>Liliopsida</taxon>
        <taxon>Asparagales</taxon>
        <taxon>Orchidaceae</taxon>
        <taxon>Epidendroideae</taxon>
        <taxon>Malaxideae</taxon>
        <taxon>Dendrobiinae</taxon>
        <taxon>Dendrobium</taxon>
    </lineage>
</organism>
<evidence type="ECO:0000256" key="1">
    <source>
        <dbReference type="ARBA" id="ARBA00022737"/>
    </source>
</evidence>
<dbReference type="Pfam" id="PF20431">
    <property type="entry name" value="E_motif"/>
    <property type="match status" value="1"/>
</dbReference>
<comment type="caution">
    <text evidence="4">The sequence shown here is derived from an EMBL/GenBank/DDBJ whole genome shotgun (WGS) entry which is preliminary data.</text>
</comment>
<dbReference type="EMBL" id="JANQDX010000018">
    <property type="protein sequence ID" value="KAL0905476.1"/>
    <property type="molecule type" value="Genomic_DNA"/>
</dbReference>
<dbReference type="Gene3D" id="1.25.40.10">
    <property type="entry name" value="Tetratricopeptide repeat domain"/>
    <property type="match status" value="4"/>
</dbReference>
<dbReference type="Pfam" id="PF13041">
    <property type="entry name" value="PPR_2"/>
    <property type="match status" value="2"/>
</dbReference>
<dbReference type="FunFam" id="1.25.40.10:FF:000031">
    <property type="entry name" value="Pentatricopeptide repeat-containing protein mitochondrial"/>
    <property type="match status" value="1"/>
</dbReference>
<feature type="repeat" description="PPR" evidence="2">
    <location>
        <begin position="389"/>
        <end position="423"/>
    </location>
</feature>
<dbReference type="InterPro" id="IPR046848">
    <property type="entry name" value="E_motif"/>
</dbReference>
<dbReference type="FunFam" id="1.25.40.10:FF:000196">
    <property type="entry name" value="Pentatricopeptide repeat-containing protein At4g14850"/>
    <property type="match status" value="1"/>
</dbReference>
<dbReference type="PROSITE" id="PS51375">
    <property type="entry name" value="PPR"/>
    <property type="match status" value="4"/>
</dbReference>
<dbReference type="Proteomes" id="UP001552299">
    <property type="component" value="Unassembled WGS sequence"/>
</dbReference>
<accession>A0ABD0U0N9</accession>
<keyword evidence="5" id="KW-1185">Reference proteome</keyword>
<dbReference type="NCBIfam" id="TIGR00756">
    <property type="entry name" value="PPR"/>
    <property type="match status" value="5"/>
</dbReference>
<dbReference type="InterPro" id="IPR046960">
    <property type="entry name" value="PPR_At4g14850-like_plant"/>
</dbReference>
<gene>
    <name evidence="4" type="ORF">M5K25_023900</name>
</gene>